<reference evidence="2" key="1">
    <citation type="submission" date="2020-10" db="EMBL/GenBank/DDBJ databases">
        <authorList>
            <person name="Gilroy R."/>
        </authorList>
    </citation>
    <scope>NUCLEOTIDE SEQUENCE</scope>
    <source>
        <strain evidence="2">23406</strain>
    </source>
</reference>
<feature type="transmembrane region" description="Helical" evidence="1">
    <location>
        <begin position="195"/>
        <end position="222"/>
    </location>
</feature>
<protein>
    <submittedName>
        <fullName evidence="2">Uncharacterized protein</fullName>
    </submittedName>
</protein>
<gene>
    <name evidence="2" type="ORF">IAB14_02360</name>
</gene>
<name>A0A9D1NB94_9FIRM</name>
<proteinExistence type="predicted"/>
<feature type="transmembrane region" description="Helical" evidence="1">
    <location>
        <begin position="260"/>
        <end position="283"/>
    </location>
</feature>
<evidence type="ECO:0000313" key="3">
    <source>
        <dbReference type="Proteomes" id="UP000886891"/>
    </source>
</evidence>
<evidence type="ECO:0000313" key="2">
    <source>
        <dbReference type="EMBL" id="HIU99941.1"/>
    </source>
</evidence>
<feature type="transmembrane region" description="Helical" evidence="1">
    <location>
        <begin position="84"/>
        <end position="109"/>
    </location>
</feature>
<feature type="transmembrane region" description="Helical" evidence="1">
    <location>
        <begin position="153"/>
        <end position="175"/>
    </location>
</feature>
<evidence type="ECO:0000256" key="1">
    <source>
        <dbReference type="SAM" id="Phobius"/>
    </source>
</evidence>
<accession>A0A9D1NB94</accession>
<comment type="caution">
    <text evidence="2">The sequence shown here is derived from an EMBL/GenBank/DDBJ whole genome shotgun (WGS) entry which is preliminary data.</text>
</comment>
<sequence length="293" mass="32901">MDQQTKTLQPDLQKFTPRPRLELLIKWVMFTAAITGMAILSAFYPIWANVPLIVIPSILTLIFAKPVFFEKIKLLTLVVMRTFIVFAVIFNLGQFYANLIMVAMIINILEATLTDLKHKQYFNFVTGLFLAVGVVAMRASWGAVEGGPGAEYDYYFVNGFNSAATICWVVAYTIWNWIFVTGEFSSSVSLMHTGFLASPIISCLATMGTLGFPGGFGLWYLVRANSLSIGGYMQICCKNWFEKEFYNSKFEKFVAWTHKWYVQLVLMLICLALIGYTFIGGLIEVGVGYTSGL</sequence>
<feature type="transmembrane region" description="Helical" evidence="1">
    <location>
        <begin position="21"/>
        <end position="40"/>
    </location>
</feature>
<keyword evidence="1" id="KW-1133">Transmembrane helix</keyword>
<feature type="transmembrane region" description="Helical" evidence="1">
    <location>
        <begin position="46"/>
        <end position="64"/>
    </location>
</feature>
<feature type="transmembrane region" description="Helical" evidence="1">
    <location>
        <begin position="121"/>
        <end position="141"/>
    </location>
</feature>
<keyword evidence="1" id="KW-0472">Membrane</keyword>
<dbReference type="EMBL" id="DVOH01000016">
    <property type="protein sequence ID" value="HIU99941.1"/>
    <property type="molecule type" value="Genomic_DNA"/>
</dbReference>
<reference evidence="2" key="2">
    <citation type="journal article" date="2021" name="PeerJ">
        <title>Extensive microbial diversity within the chicken gut microbiome revealed by metagenomics and culture.</title>
        <authorList>
            <person name="Gilroy R."/>
            <person name="Ravi A."/>
            <person name="Getino M."/>
            <person name="Pursley I."/>
            <person name="Horton D.L."/>
            <person name="Alikhan N.F."/>
            <person name="Baker D."/>
            <person name="Gharbi K."/>
            <person name="Hall N."/>
            <person name="Watson M."/>
            <person name="Adriaenssens E.M."/>
            <person name="Foster-Nyarko E."/>
            <person name="Jarju S."/>
            <person name="Secka A."/>
            <person name="Antonio M."/>
            <person name="Oren A."/>
            <person name="Chaudhuri R.R."/>
            <person name="La Ragione R."/>
            <person name="Hildebrand F."/>
            <person name="Pallen M.J."/>
        </authorList>
    </citation>
    <scope>NUCLEOTIDE SEQUENCE</scope>
    <source>
        <strain evidence="2">23406</strain>
    </source>
</reference>
<keyword evidence="1" id="KW-0812">Transmembrane</keyword>
<dbReference type="AlphaFoldDB" id="A0A9D1NB94"/>
<organism evidence="2 3">
    <name type="scientific">Candidatus Stercoripulliclostridium merdipullorum</name>
    <dbReference type="NCBI Taxonomy" id="2840952"/>
    <lineage>
        <taxon>Bacteria</taxon>
        <taxon>Bacillati</taxon>
        <taxon>Bacillota</taxon>
        <taxon>Clostridia</taxon>
        <taxon>Eubacteriales</taxon>
        <taxon>Candidatus Stercoripulliclostridium</taxon>
    </lineage>
</organism>
<dbReference type="Proteomes" id="UP000886891">
    <property type="component" value="Unassembled WGS sequence"/>
</dbReference>